<proteinExistence type="predicted"/>
<keyword evidence="2" id="KW-1185">Reference proteome</keyword>
<organism evidence="1 2">
    <name type="scientific">Amniculicola lignicola CBS 123094</name>
    <dbReference type="NCBI Taxonomy" id="1392246"/>
    <lineage>
        <taxon>Eukaryota</taxon>
        <taxon>Fungi</taxon>
        <taxon>Dikarya</taxon>
        <taxon>Ascomycota</taxon>
        <taxon>Pezizomycotina</taxon>
        <taxon>Dothideomycetes</taxon>
        <taxon>Pleosporomycetidae</taxon>
        <taxon>Pleosporales</taxon>
        <taxon>Amniculicolaceae</taxon>
        <taxon>Amniculicola</taxon>
    </lineage>
</organism>
<dbReference type="EMBL" id="ML977572">
    <property type="protein sequence ID" value="KAF2003472.1"/>
    <property type="molecule type" value="Genomic_DNA"/>
</dbReference>
<reference evidence="1" key="1">
    <citation type="journal article" date="2020" name="Stud. Mycol.">
        <title>101 Dothideomycetes genomes: a test case for predicting lifestyles and emergence of pathogens.</title>
        <authorList>
            <person name="Haridas S."/>
            <person name="Albert R."/>
            <person name="Binder M."/>
            <person name="Bloem J."/>
            <person name="Labutti K."/>
            <person name="Salamov A."/>
            <person name="Andreopoulos B."/>
            <person name="Baker S."/>
            <person name="Barry K."/>
            <person name="Bills G."/>
            <person name="Bluhm B."/>
            <person name="Cannon C."/>
            <person name="Castanera R."/>
            <person name="Culley D."/>
            <person name="Daum C."/>
            <person name="Ezra D."/>
            <person name="Gonzalez J."/>
            <person name="Henrissat B."/>
            <person name="Kuo A."/>
            <person name="Liang C."/>
            <person name="Lipzen A."/>
            <person name="Lutzoni F."/>
            <person name="Magnuson J."/>
            <person name="Mondo S."/>
            <person name="Nolan M."/>
            <person name="Ohm R."/>
            <person name="Pangilinan J."/>
            <person name="Park H.-J."/>
            <person name="Ramirez L."/>
            <person name="Alfaro M."/>
            <person name="Sun H."/>
            <person name="Tritt A."/>
            <person name="Yoshinaga Y."/>
            <person name="Zwiers L.-H."/>
            <person name="Turgeon B."/>
            <person name="Goodwin S."/>
            <person name="Spatafora J."/>
            <person name="Crous P."/>
            <person name="Grigoriev I."/>
        </authorList>
    </citation>
    <scope>NUCLEOTIDE SEQUENCE</scope>
    <source>
        <strain evidence="1">CBS 123094</strain>
    </source>
</reference>
<accession>A0A6A5WP22</accession>
<protein>
    <submittedName>
        <fullName evidence="1">Uncharacterized protein</fullName>
    </submittedName>
</protein>
<dbReference type="Proteomes" id="UP000799779">
    <property type="component" value="Unassembled WGS sequence"/>
</dbReference>
<name>A0A6A5WP22_9PLEO</name>
<gene>
    <name evidence="1" type="ORF">P154DRAFT_573070</name>
</gene>
<evidence type="ECO:0000313" key="1">
    <source>
        <dbReference type="EMBL" id="KAF2003472.1"/>
    </source>
</evidence>
<dbReference type="AlphaFoldDB" id="A0A6A5WP22"/>
<evidence type="ECO:0000313" key="2">
    <source>
        <dbReference type="Proteomes" id="UP000799779"/>
    </source>
</evidence>
<sequence length="275" mass="30931">MSSDKQTADSADAAKSHETHAAAFVITVQGLEGIIEGSKNAQIQLLKIHTRLKALDLALLNEMRKSPRYSKSTTIESITQPETLLNWASNLSLHSNASDNRRNWTVVLLYPLATAVHRFIVSMEIFFSILEPITATTIPSLDNKQDLNSQVCNVQSLMLSLSGSRVTALKELWKTYKELLTMLAKLEQDWTSVPSKLRDEHFRNLGSVENTLFYWVFDIVLAANNQSSFAHDLGKLGAVMMTPFRDRVTAIVEGFNIAIQNHPWLQDPAQKKHWV</sequence>